<proteinExistence type="inferred from homology"/>
<reference evidence="11 12" key="1">
    <citation type="submission" date="2018-06" db="EMBL/GenBank/DDBJ databases">
        <authorList>
            <consortium name="Pathogen Informatics"/>
            <person name="Doyle S."/>
        </authorList>
    </citation>
    <scope>NUCLEOTIDE SEQUENCE [LARGE SCALE GENOMIC DNA]</scope>
    <source>
        <strain evidence="11 12">NCTC13294</strain>
    </source>
</reference>
<keyword evidence="8 9" id="KW-0281">Fimbrium</keyword>
<dbReference type="AlphaFoldDB" id="A0A381EDQ9"/>
<dbReference type="PROSITE" id="PS00409">
    <property type="entry name" value="PROKAR_NTER_METHYL"/>
    <property type="match status" value="1"/>
</dbReference>
<dbReference type="GO" id="GO:0007155">
    <property type="term" value="P:cell adhesion"/>
    <property type="evidence" value="ECO:0007669"/>
    <property type="project" value="InterPro"/>
</dbReference>
<dbReference type="InterPro" id="IPR045584">
    <property type="entry name" value="Pilin-like"/>
</dbReference>
<keyword evidence="5 10" id="KW-0812">Transmembrane</keyword>
<evidence type="ECO:0000256" key="2">
    <source>
        <dbReference type="ARBA" id="ARBA00004561"/>
    </source>
</evidence>
<evidence type="ECO:0000256" key="4">
    <source>
        <dbReference type="ARBA" id="ARBA00022481"/>
    </source>
</evidence>
<keyword evidence="4" id="KW-0488">Methylation</keyword>
<evidence type="ECO:0000313" key="11">
    <source>
        <dbReference type="EMBL" id="SUX25148.1"/>
    </source>
</evidence>
<keyword evidence="6 10" id="KW-1133">Transmembrane helix</keyword>
<organism evidence="11 12">
    <name type="scientific">Cardiobacterium valvarum</name>
    <dbReference type="NCBI Taxonomy" id="194702"/>
    <lineage>
        <taxon>Bacteria</taxon>
        <taxon>Pseudomonadati</taxon>
        <taxon>Pseudomonadota</taxon>
        <taxon>Gammaproteobacteria</taxon>
        <taxon>Cardiobacteriales</taxon>
        <taxon>Cardiobacteriaceae</taxon>
        <taxon>Cardiobacterium</taxon>
    </lineage>
</organism>
<sequence>MKHLQQKGFTLIELMIVIAIIGILAAIALPAYQNYLARSQMSEAMLLASGQKSAVTETKANKGSWPASNTDAGITAPTEITGKYVARVEITTSGVITATMKNASGVSEKIRGKTLTLTPSENNGSYTWECTSNAGIQYLPAVCRH</sequence>
<evidence type="ECO:0000256" key="8">
    <source>
        <dbReference type="ARBA" id="ARBA00023263"/>
    </source>
</evidence>
<dbReference type="RefSeq" id="WP_115612390.1">
    <property type="nucleotide sequence ID" value="NZ_JBHLZC010000001.1"/>
</dbReference>
<dbReference type="Proteomes" id="UP000254572">
    <property type="component" value="Unassembled WGS sequence"/>
</dbReference>
<accession>A0A381EDQ9</accession>
<dbReference type="GO" id="GO:0043107">
    <property type="term" value="P:type IV pilus-dependent motility"/>
    <property type="evidence" value="ECO:0007669"/>
    <property type="project" value="TreeGrafter"/>
</dbReference>
<dbReference type="PANTHER" id="PTHR30093">
    <property type="entry name" value="GENERAL SECRETION PATHWAY PROTEIN G"/>
    <property type="match status" value="1"/>
</dbReference>
<evidence type="ECO:0000256" key="1">
    <source>
        <dbReference type="ARBA" id="ARBA00004167"/>
    </source>
</evidence>
<keyword evidence="7 10" id="KW-0472">Membrane</keyword>
<dbReference type="PANTHER" id="PTHR30093:SF34">
    <property type="entry name" value="PREPILIN PEPTIDASE-DEPENDENT PROTEIN D"/>
    <property type="match status" value="1"/>
</dbReference>
<keyword evidence="12" id="KW-1185">Reference proteome</keyword>
<dbReference type="Pfam" id="PF07963">
    <property type="entry name" value="N_methyl"/>
    <property type="match status" value="1"/>
</dbReference>
<dbReference type="Gene3D" id="3.30.700.10">
    <property type="entry name" value="Glycoprotein, Type 4 Pilin"/>
    <property type="match status" value="1"/>
</dbReference>
<dbReference type="Pfam" id="PF00114">
    <property type="entry name" value="Pilin"/>
    <property type="match status" value="1"/>
</dbReference>
<protein>
    <submittedName>
        <fullName evidence="11">Pilin</fullName>
    </submittedName>
</protein>
<comment type="subcellular location">
    <subcellularLocation>
        <location evidence="2">Fimbrium</location>
    </subcellularLocation>
    <subcellularLocation>
        <location evidence="1">Membrane</location>
        <topology evidence="1">Single-pass membrane protein</topology>
    </subcellularLocation>
</comment>
<feature type="transmembrane region" description="Helical" evidence="10">
    <location>
        <begin position="12"/>
        <end position="32"/>
    </location>
</feature>
<evidence type="ECO:0000256" key="9">
    <source>
        <dbReference type="RuleBase" id="RU000389"/>
    </source>
</evidence>
<evidence type="ECO:0000313" key="12">
    <source>
        <dbReference type="Proteomes" id="UP000254572"/>
    </source>
</evidence>
<comment type="similarity">
    <text evidence="3 9">Belongs to the N-Me-Phe pilin family.</text>
</comment>
<dbReference type="NCBIfam" id="TIGR02532">
    <property type="entry name" value="IV_pilin_GFxxxE"/>
    <property type="match status" value="1"/>
</dbReference>
<name>A0A381EDQ9_9GAMM</name>
<evidence type="ECO:0000256" key="6">
    <source>
        <dbReference type="ARBA" id="ARBA00022989"/>
    </source>
</evidence>
<evidence type="ECO:0000256" key="7">
    <source>
        <dbReference type="ARBA" id="ARBA00023136"/>
    </source>
</evidence>
<dbReference type="SUPFAM" id="SSF54523">
    <property type="entry name" value="Pili subunits"/>
    <property type="match status" value="1"/>
</dbReference>
<dbReference type="GO" id="GO:0016020">
    <property type="term" value="C:membrane"/>
    <property type="evidence" value="ECO:0007669"/>
    <property type="project" value="UniProtKB-SubCell"/>
</dbReference>
<dbReference type="InterPro" id="IPR001082">
    <property type="entry name" value="Pilin"/>
</dbReference>
<evidence type="ECO:0000256" key="5">
    <source>
        <dbReference type="ARBA" id="ARBA00022692"/>
    </source>
</evidence>
<evidence type="ECO:0000256" key="10">
    <source>
        <dbReference type="SAM" id="Phobius"/>
    </source>
</evidence>
<dbReference type="GO" id="GO:0044096">
    <property type="term" value="C:type IV pilus"/>
    <property type="evidence" value="ECO:0007669"/>
    <property type="project" value="TreeGrafter"/>
</dbReference>
<gene>
    <name evidence="11" type="primary">pilE1_3</name>
    <name evidence="11" type="ORF">NCTC13294_02267</name>
</gene>
<evidence type="ECO:0000256" key="3">
    <source>
        <dbReference type="ARBA" id="ARBA00005233"/>
    </source>
</evidence>
<dbReference type="EMBL" id="UFUW01000001">
    <property type="protein sequence ID" value="SUX25148.1"/>
    <property type="molecule type" value="Genomic_DNA"/>
</dbReference>
<dbReference type="InterPro" id="IPR012902">
    <property type="entry name" value="N_methyl_site"/>
</dbReference>
<dbReference type="OrthoDB" id="5767514at2"/>